<evidence type="ECO:0000256" key="3">
    <source>
        <dbReference type="ARBA" id="ARBA00022676"/>
    </source>
</evidence>
<evidence type="ECO:0000256" key="2">
    <source>
        <dbReference type="ARBA" id="ARBA00022475"/>
    </source>
</evidence>
<accession>C0QE38</accession>
<comment type="subcellular location">
    <subcellularLocation>
        <location evidence="1">Cell membrane</location>
    </subcellularLocation>
</comment>
<dbReference type="eggNOG" id="COG1215">
    <property type="taxonomic scope" value="Bacteria"/>
</dbReference>
<dbReference type="GO" id="GO:0005886">
    <property type="term" value="C:plasma membrane"/>
    <property type="evidence" value="ECO:0007669"/>
    <property type="project" value="UniProtKB-SubCell"/>
</dbReference>
<dbReference type="OrthoDB" id="9798250at2"/>
<dbReference type="HOGENOM" id="CLU_025996_17_3_7"/>
<dbReference type="AlphaFoldDB" id="C0QE38"/>
<dbReference type="SUPFAM" id="SSF53448">
    <property type="entry name" value="Nucleotide-diphospho-sugar transferases"/>
    <property type="match status" value="1"/>
</dbReference>
<dbReference type="InterPro" id="IPR029044">
    <property type="entry name" value="Nucleotide-diphossugar_trans"/>
</dbReference>
<dbReference type="RefSeq" id="WP_012662406.1">
    <property type="nucleotide sequence ID" value="NC_012108.1"/>
</dbReference>
<evidence type="ECO:0000256" key="5">
    <source>
        <dbReference type="ARBA" id="ARBA00023136"/>
    </source>
</evidence>
<evidence type="ECO:0000313" key="7">
    <source>
        <dbReference type="EMBL" id="ACN13155.1"/>
    </source>
</evidence>
<gene>
    <name evidence="7" type="ordered locus">HRM2_00320</name>
</gene>
<dbReference type="NCBIfam" id="TIGR04283">
    <property type="entry name" value="glyco_like_mftF"/>
    <property type="match status" value="1"/>
</dbReference>
<keyword evidence="8" id="KW-1185">Reference proteome</keyword>
<evidence type="ECO:0000259" key="6">
    <source>
        <dbReference type="Pfam" id="PF00535"/>
    </source>
</evidence>
<dbReference type="Pfam" id="PF00535">
    <property type="entry name" value="Glycos_transf_2"/>
    <property type="match status" value="1"/>
</dbReference>
<keyword evidence="4 7" id="KW-0808">Transferase</keyword>
<dbReference type="KEGG" id="dat:HRM2_00320"/>
<keyword evidence="2" id="KW-1003">Cell membrane</keyword>
<dbReference type="Gene3D" id="3.90.550.10">
    <property type="entry name" value="Spore Coat Polysaccharide Biosynthesis Protein SpsA, Chain A"/>
    <property type="match status" value="1"/>
</dbReference>
<name>C0QE38_DESAH</name>
<proteinExistence type="predicted"/>
<dbReference type="GO" id="GO:0016757">
    <property type="term" value="F:glycosyltransferase activity"/>
    <property type="evidence" value="ECO:0007669"/>
    <property type="project" value="UniProtKB-KW"/>
</dbReference>
<dbReference type="PANTHER" id="PTHR43646:SF2">
    <property type="entry name" value="GLYCOSYLTRANSFERASE 2-LIKE DOMAIN-CONTAINING PROTEIN"/>
    <property type="match status" value="1"/>
</dbReference>
<dbReference type="Proteomes" id="UP000000442">
    <property type="component" value="Chromosome"/>
</dbReference>
<organism evidence="7 8">
    <name type="scientific">Desulforapulum autotrophicum (strain ATCC 43914 / DSM 3382 / VKM B-1955 / HRM2)</name>
    <name type="common">Desulfobacterium autotrophicum</name>
    <dbReference type="NCBI Taxonomy" id="177437"/>
    <lineage>
        <taxon>Bacteria</taxon>
        <taxon>Pseudomonadati</taxon>
        <taxon>Thermodesulfobacteriota</taxon>
        <taxon>Desulfobacteria</taxon>
        <taxon>Desulfobacterales</taxon>
        <taxon>Desulfobacteraceae</taxon>
        <taxon>Desulforapulum</taxon>
    </lineage>
</organism>
<dbReference type="CDD" id="cd02522">
    <property type="entry name" value="GT_2_like_a"/>
    <property type="match status" value="1"/>
</dbReference>
<dbReference type="STRING" id="177437.HRM2_00320"/>
<reference evidence="7 8" key="1">
    <citation type="journal article" date="2009" name="Environ. Microbiol.">
        <title>Genome sequence of Desulfobacterium autotrophicum HRM2, a marine sulfate reducer oxidizing organic carbon completely to carbon dioxide.</title>
        <authorList>
            <person name="Strittmatter A.W."/>
            <person name="Liesegang H."/>
            <person name="Rabus R."/>
            <person name="Decker I."/>
            <person name="Amann J."/>
            <person name="Andres S."/>
            <person name="Henne A."/>
            <person name="Fricke W.F."/>
            <person name="Martinez-Arias R."/>
            <person name="Bartels D."/>
            <person name="Goesmann A."/>
            <person name="Krause L."/>
            <person name="Puehler A."/>
            <person name="Klenk H.P."/>
            <person name="Richter M."/>
            <person name="Schuler M."/>
            <person name="Gloeckner F.O."/>
            <person name="Meyerdierks A."/>
            <person name="Gottschalk G."/>
            <person name="Amann R."/>
        </authorList>
    </citation>
    <scope>NUCLEOTIDE SEQUENCE [LARGE SCALE GENOMIC DNA]</scope>
    <source>
        <strain evidence="8">ATCC 43914 / DSM 3382 / HRM2</strain>
    </source>
</reference>
<dbReference type="InterPro" id="IPR026461">
    <property type="entry name" value="Trfase_2_rSAM/seldom_assoc"/>
</dbReference>
<keyword evidence="5" id="KW-0472">Membrane</keyword>
<evidence type="ECO:0000313" key="8">
    <source>
        <dbReference type="Proteomes" id="UP000000442"/>
    </source>
</evidence>
<dbReference type="InterPro" id="IPR001173">
    <property type="entry name" value="Glyco_trans_2-like"/>
</dbReference>
<dbReference type="EMBL" id="CP001087">
    <property type="protein sequence ID" value="ACN13155.1"/>
    <property type="molecule type" value="Genomic_DNA"/>
</dbReference>
<dbReference type="CAZy" id="GT2">
    <property type="family name" value="Glycosyltransferase Family 2"/>
</dbReference>
<keyword evidence="3" id="KW-0328">Glycosyltransferase</keyword>
<dbReference type="PANTHER" id="PTHR43646">
    <property type="entry name" value="GLYCOSYLTRANSFERASE"/>
    <property type="match status" value="1"/>
</dbReference>
<sequence>MDLNTKQPISLTAIVPVLHEADIDLFLCDLVEQTKHREMEIIVVDGDPEGSTIGRISKAQTTWPAIKKITASRGRALQQNAGAAMARGDVLLFLHADTRLPRDFHGLIVETLAQGFSGGAFDLHIDSSHPLIKLISKIASFRSRITKIPYGDQAIFLKKELFNRIHGFDEIPLMEDIALMQKIKKSGEPFKILPQKVSTSARRWINQGICWTMVRNPIIAMLYYLGVPPRILIKFY</sequence>
<evidence type="ECO:0000256" key="1">
    <source>
        <dbReference type="ARBA" id="ARBA00004236"/>
    </source>
</evidence>
<evidence type="ECO:0000256" key="4">
    <source>
        <dbReference type="ARBA" id="ARBA00022679"/>
    </source>
</evidence>
<feature type="domain" description="Glycosyltransferase 2-like" evidence="6">
    <location>
        <begin position="13"/>
        <end position="134"/>
    </location>
</feature>
<protein>
    <submittedName>
        <fullName evidence="7">Glycosyl transferase, group 2 family protein</fullName>
    </submittedName>
</protein>